<dbReference type="CDD" id="cd18186">
    <property type="entry name" value="BTB_POZ_ZBTB_KLHL-like"/>
    <property type="match status" value="1"/>
</dbReference>
<dbReference type="SUPFAM" id="SSF54695">
    <property type="entry name" value="POZ domain"/>
    <property type="match status" value="1"/>
</dbReference>
<keyword evidence="4" id="KW-1185">Reference proteome</keyword>
<dbReference type="AlphaFoldDB" id="A0A0L7L3E0"/>
<comment type="caution">
    <text evidence="3">The sequence shown here is derived from an EMBL/GenBank/DDBJ whole genome shotgun (WGS) entry which is preliminary data.</text>
</comment>
<dbReference type="EMBL" id="JTDY01003289">
    <property type="protein sequence ID" value="KOB69794.1"/>
    <property type="molecule type" value="Genomic_DNA"/>
</dbReference>
<organism evidence="3 4">
    <name type="scientific">Operophtera brumata</name>
    <name type="common">Winter moth</name>
    <name type="synonym">Phalaena brumata</name>
    <dbReference type="NCBI Taxonomy" id="104452"/>
    <lineage>
        <taxon>Eukaryota</taxon>
        <taxon>Metazoa</taxon>
        <taxon>Ecdysozoa</taxon>
        <taxon>Arthropoda</taxon>
        <taxon>Hexapoda</taxon>
        <taxon>Insecta</taxon>
        <taxon>Pterygota</taxon>
        <taxon>Neoptera</taxon>
        <taxon>Endopterygota</taxon>
        <taxon>Lepidoptera</taxon>
        <taxon>Glossata</taxon>
        <taxon>Ditrysia</taxon>
        <taxon>Geometroidea</taxon>
        <taxon>Geometridae</taxon>
        <taxon>Larentiinae</taxon>
        <taxon>Operophtera</taxon>
    </lineage>
</organism>
<evidence type="ECO:0000256" key="1">
    <source>
        <dbReference type="SAM" id="MobiDB-lite"/>
    </source>
</evidence>
<protein>
    <submittedName>
        <fullName evidence="3">Roadkill</fullName>
    </submittedName>
</protein>
<reference evidence="3 4" key="1">
    <citation type="journal article" date="2015" name="Genome Biol. Evol.">
        <title>The genome of winter moth (Operophtera brumata) provides a genomic perspective on sexual dimorphism and phenology.</title>
        <authorList>
            <person name="Derks M.F."/>
            <person name="Smit S."/>
            <person name="Salis L."/>
            <person name="Schijlen E."/>
            <person name="Bossers A."/>
            <person name="Mateman C."/>
            <person name="Pijl A.S."/>
            <person name="de Ridder D."/>
            <person name="Groenen M.A."/>
            <person name="Visser M.E."/>
            <person name="Megens H.J."/>
        </authorList>
    </citation>
    <scope>NUCLEOTIDE SEQUENCE [LARGE SCALE GENOMIC DNA]</scope>
    <source>
        <strain evidence="3">WM2013NL</strain>
        <tissue evidence="3">Head and thorax</tissue>
    </source>
</reference>
<dbReference type="Pfam" id="PF00651">
    <property type="entry name" value="BTB"/>
    <property type="match status" value="1"/>
</dbReference>
<dbReference type="InterPro" id="IPR011333">
    <property type="entry name" value="SKP1/BTB/POZ_sf"/>
</dbReference>
<accession>A0A0L7L3E0</accession>
<dbReference type="SMART" id="SM00225">
    <property type="entry name" value="BTB"/>
    <property type="match status" value="1"/>
</dbReference>
<dbReference type="STRING" id="104452.A0A0L7L3E0"/>
<evidence type="ECO:0000259" key="2">
    <source>
        <dbReference type="PROSITE" id="PS50097"/>
    </source>
</evidence>
<feature type="region of interest" description="Disordered" evidence="1">
    <location>
        <begin position="1"/>
        <end position="24"/>
    </location>
</feature>
<dbReference type="InterPro" id="IPR000210">
    <property type="entry name" value="BTB/POZ_dom"/>
</dbReference>
<feature type="domain" description="BTB" evidence="2">
    <location>
        <begin position="193"/>
        <end position="261"/>
    </location>
</feature>
<evidence type="ECO:0000313" key="4">
    <source>
        <dbReference type="Proteomes" id="UP000037510"/>
    </source>
</evidence>
<dbReference type="Proteomes" id="UP000037510">
    <property type="component" value="Unassembled WGS sequence"/>
</dbReference>
<gene>
    <name evidence="3" type="ORF">OBRU01_16177</name>
</gene>
<dbReference type="PROSITE" id="PS50097">
    <property type="entry name" value="BTB"/>
    <property type="match status" value="1"/>
</dbReference>
<proteinExistence type="predicted"/>
<sequence>MERMDTGDVPSPQPLNKSPTEDNDVIEGHRACETKNGKWLCIGQIYEKLHRPNVYDIGGTYMDRVPDFWFTCKIERIHGICLLHVFAGNHVEGIHSVGLGSDIVFNDKDPTVRITGDIETFEFNCKVAHNQSYITTYSFKNADVEDFMKDKKLYIAVRLAEREKRQDNRLNEGTDMVKLLHDNVALLMEPLGSDFIIESELGEEFPVHRSVLSLQSEVFKAMLKEDMAESKTGRVKLVDVDTEDLKIMIEFMYTNTIKQIDDINIPKVIMLADRFNLLGLRKLCDYILIDQLAPDTALDILVLADRFDYTNVKNMALQYIRRNKEHFKNDKFDQIDNLALMRVLCSGFVS</sequence>
<dbReference type="Gene3D" id="3.30.710.10">
    <property type="entry name" value="Potassium Channel Kv1.1, Chain A"/>
    <property type="match status" value="1"/>
</dbReference>
<evidence type="ECO:0000313" key="3">
    <source>
        <dbReference type="EMBL" id="KOB69794.1"/>
    </source>
</evidence>
<name>A0A0L7L3E0_OPEBR</name>
<dbReference type="PANTHER" id="PTHR24413">
    <property type="entry name" value="SPECKLE-TYPE POZ PROTEIN"/>
    <property type="match status" value="1"/>
</dbReference>
<dbReference type="CDD" id="cd14733">
    <property type="entry name" value="BACK"/>
    <property type="match status" value="1"/>
</dbReference>